<feature type="domain" description="HTH lysR-type" evidence="5">
    <location>
        <begin position="4"/>
        <end position="61"/>
    </location>
</feature>
<dbReference type="Proteomes" id="UP000263627">
    <property type="component" value="Chromosome"/>
</dbReference>
<dbReference type="PRINTS" id="PR00039">
    <property type="entry name" value="HTHLYSR"/>
</dbReference>
<dbReference type="Pfam" id="PF00126">
    <property type="entry name" value="HTH_1"/>
    <property type="match status" value="1"/>
</dbReference>
<dbReference type="CDD" id="cd08414">
    <property type="entry name" value="PBP2_LTTR_aromatics_like"/>
    <property type="match status" value="1"/>
</dbReference>
<dbReference type="InterPro" id="IPR000847">
    <property type="entry name" value="LysR_HTH_N"/>
</dbReference>
<dbReference type="InterPro" id="IPR036390">
    <property type="entry name" value="WH_DNA-bd_sf"/>
</dbReference>
<dbReference type="GO" id="GO:0003700">
    <property type="term" value="F:DNA-binding transcription factor activity"/>
    <property type="evidence" value="ECO:0007669"/>
    <property type="project" value="InterPro"/>
</dbReference>
<evidence type="ECO:0000256" key="3">
    <source>
        <dbReference type="ARBA" id="ARBA00023125"/>
    </source>
</evidence>
<keyword evidence="3" id="KW-0238">DNA-binding</keyword>
<evidence type="ECO:0000313" key="8">
    <source>
        <dbReference type="EMBL" id="EMN4145211.1"/>
    </source>
</evidence>
<dbReference type="GeneID" id="87001688"/>
<protein>
    <submittedName>
        <fullName evidence="7">LysR family transcriptional regulator</fullName>
    </submittedName>
</protein>
<dbReference type="EMBL" id="ABBJDF010000034">
    <property type="protein sequence ID" value="EHT9941535.1"/>
    <property type="molecule type" value="Genomic_DNA"/>
</dbReference>
<dbReference type="PANTHER" id="PTHR30346:SF17">
    <property type="entry name" value="LYSR FAMILY TRANSCRIPTIONAL REGULATOR"/>
    <property type="match status" value="1"/>
</dbReference>
<dbReference type="SUPFAM" id="SSF53850">
    <property type="entry name" value="Periplasmic binding protein-like II"/>
    <property type="match status" value="1"/>
</dbReference>
<evidence type="ECO:0000313" key="7">
    <source>
        <dbReference type="EMBL" id="EHT9941535.1"/>
    </source>
</evidence>
<sequence length="296" mass="33161">MKGIDMKLLRAFVTLAIKGSYSNAAKELFLTQPALSKQIQMLEHLTGGELFLRGRHGASLTVFGQQIFSKANELLQSHIEFLNYAKEINTRNREKLFMGFGLSSFQQVPKWINQFHQQFSECEVVINHLPSSAQMKMLLEGRLHIGFVRMPVSKGLASYIFYEETLALAVPMEGYMESMTIQSALSAYPLLQLDPSTSPCLAEQTSLFLQSIQLSAEPVSVTNDMTTLLALVAGGNGVAFLPTSVRHFLPAEVRLLMLAEKQIRWNIGVAWNPKIKNHRRDDFLRLVVAGEADIVM</sequence>
<dbReference type="SUPFAM" id="SSF46785">
    <property type="entry name" value="Winged helix' DNA-binding domain"/>
    <property type="match status" value="1"/>
</dbReference>
<evidence type="ECO:0000259" key="5">
    <source>
        <dbReference type="PROSITE" id="PS50931"/>
    </source>
</evidence>
<dbReference type="PANTHER" id="PTHR30346">
    <property type="entry name" value="TRANSCRIPTIONAL DUAL REGULATOR HCAR-RELATED"/>
    <property type="match status" value="1"/>
</dbReference>
<dbReference type="Gene3D" id="1.10.10.10">
    <property type="entry name" value="Winged helix-like DNA-binding domain superfamily/Winged helix DNA-binding domain"/>
    <property type="match status" value="1"/>
</dbReference>
<dbReference type="GO" id="GO:0032993">
    <property type="term" value="C:protein-DNA complex"/>
    <property type="evidence" value="ECO:0007669"/>
    <property type="project" value="TreeGrafter"/>
</dbReference>
<keyword evidence="4" id="KW-0804">Transcription</keyword>
<evidence type="ECO:0000313" key="6">
    <source>
        <dbReference type="EMBL" id="AXZ47798.1"/>
    </source>
</evidence>
<dbReference type="EMBL" id="ABKLER030000009">
    <property type="protein sequence ID" value="EMN4145211.1"/>
    <property type="molecule type" value="Genomic_DNA"/>
</dbReference>
<keyword evidence="2" id="KW-0805">Transcription regulation</keyword>
<accession>A0AAD2SJE8</accession>
<dbReference type="InterPro" id="IPR005119">
    <property type="entry name" value="LysR_subst-bd"/>
</dbReference>
<evidence type="ECO:0000256" key="4">
    <source>
        <dbReference type="ARBA" id="ARBA00023163"/>
    </source>
</evidence>
<reference evidence="7" key="2">
    <citation type="submission" date="2021-07" db="EMBL/GenBank/DDBJ databases">
        <authorList>
            <consortium name="Clinical and Environmental Microbiology Branch: Whole genome sequencing antimicrobial resistance pathogens in the healthcare setting"/>
        </authorList>
    </citation>
    <scope>NUCLEOTIDE SEQUENCE</scope>
    <source>
        <strain evidence="7">2021DK-00049</strain>
        <strain evidence="8">2023GN-00102</strain>
    </source>
</reference>
<evidence type="ECO:0000313" key="9">
    <source>
        <dbReference type="Proteomes" id="UP000263627"/>
    </source>
</evidence>
<evidence type="ECO:0000256" key="1">
    <source>
        <dbReference type="ARBA" id="ARBA00009437"/>
    </source>
</evidence>
<organism evidence="7">
    <name type="scientific">Citrobacter freundii</name>
    <dbReference type="NCBI Taxonomy" id="546"/>
    <lineage>
        <taxon>Bacteria</taxon>
        <taxon>Pseudomonadati</taxon>
        <taxon>Pseudomonadota</taxon>
        <taxon>Gammaproteobacteria</taxon>
        <taxon>Enterobacterales</taxon>
        <taxon>Enterobacteriaceae</taxon>
        <taxon>Citrobacter</taxon>
        <taxon>Citrobacter freundii complex</taxon>
    </lineage>
</organism>
<proteinExistence type="inferred from homology"/>
<dbReference type="AlphaFoldDB" id="A0AAD2SJE8"/>
<comment type="similarity">
    <text evidence="1">Belongs to the LysR transcriptional regulatory family.</text>
</comment>
<dbReference type="RefSeq" id="WP_046670500.1">
    <property type="nucleotide sequence ID" value="NZ_CAXOME010000006.1"/>
</dbReference>
<dbReference type="GO" id="GO:0003677">
    <property type="term" value="F:DNA binding"/>
    <property type="evidence" value="ECO:0007669"/>
    <property type="project" value="UniProtKB-KW"/>
</dbReference>
<dbReference type="PROSITE" id="PS50931">
    <property type="entry name" value="HTH_LYSR"/>
    <property type="match status" value="1"/>
</dbReference>
<dbReference type="InterPro" id="IPR036388">
    <property type="entry name" value="WH-like_DNA-bd_sf"/>
</dbReference>
<name>A0AAD2SJE8_CITFR</name>
<evidence type="ECO:0000256" key="2">
    <source>
        <dbReference type="ARBA" id="ARBA00023015"/>
    </source>
</evidence>
<reference evidence="6 9" key="1">
    <citation type="submission" date="2018-09" db="EMBL/GenBank/DDBJ databases">
        <title>Whole genome sequencing of Citrobacter freundii AR_0116.</title>
        <authorList>
            <person name="Conlan S."/>
            <person name="Thomas P.J."/>
            <person name="Mullikin J."/>
            <person name="Frank K.M."/>
            <person name="Segre J.A."/>
        </authorList>
    </citation>
    <scope>NUCLEOTIDE SEQUENCE [LARGE SCALE GENOMIC DNA]</scope>
    <source>
        <strain evidence="6 9">AR_0116</strain>
    </source>
</reference>
<gene>
    <name evidence="6" type="ORF">AM363_13040</name>
    <name evidence="7" type="ORF">KY227_004683</name>
    <name evidence="8" type="ORF">PQQ21_002470</name>
</gene>
<dbReference type="EMBL" id="CP032184">
    <property type="protein sequence ID" value="AXZ47798.1"/>
    <property type="molecule type" value="Genomic_DNA"/>
</dbReference>
<dbReference type="Pfam" id="PF03466">
    <property type="entry name" value="LysR_substrate"/>
    <property type="match status" value="1"/>
</dbReference>
<dbReference type="Gene3D" id="3.40.190.10">
    <property type="entry name" value="Periplasmic binding protein-like II"/>
    <property type="match status" value="2"/>
</dbReference>